<evidence type="ECO:0000256" key="4">
    <source>
        <dbReference type="ARBA" id="ARBA00023163"/>
    </source>
</evidence>
<keyword evidence="8" id="KW-1185">Reference proteome</keyword>
<sequence>MSERDRVYGVTELAAEFDVTPQALRFYEEKGLLAPQRAGRRRVFTHRDRARLILILRFRRAGFSLDQIAEYLVHSDSGRHSAAQYRDGLRKIRDGLAELERMRSDIAEVIVELKAMETDAEGRLAACMDDEIPMQKTPDRKTPKQNLPKQTMNEPGGNRCCVE</sequence>
<dbReference type="CDD" id="cd04776">
    <property type="entry name" value="HTH_GnyR"/>
    <property type="match status" value="1"/>
</dbReference>
<dbReference type="InterPro" id="IPR000551">
    <property type="entry name" value="MerR-type_HTH_dom"/>
</dbReference>
<dbReference type="Gene3D" id="1.10.1660.10">
    <property type="match status" value="1"/>
</dbReference>
<dbReference type="Proteomes" id="UP000249605">
    <property type="component" value="Plasmid unnamed4"/>
</dbReference>
<feature type="domain" description="HTH merR-type" evidence="6">
    <location>
        <begin position="7"/>
        <end position="74"/>
    </location>
</feature>
<accession>A0A2U9SG25</accession>
<evidence type="ECO:0000313" key="8">
    <source>
        <dbReference type="Proteomes" id="UP000249605"/>
    </source>
</evidence>
<gene>
    <name evidence="7" type="ORF">DM194_25460</name>
</gene>
<dbReference type="SMART" id="SM00422">
    <property type="entry name" value="HTH_MERR"/>
    <property type="match status" value="1"/>
</dbReference>
<proteinExistence type="predicted"/>
<dbReference type="InterPro" id="IPR009061">
    <property type="entry name" value="DNA-bd_dom_put_sf"/>
</dbReference>
<dbReference type="Pfam" id="PF13411">
    <property type="entry name" value="MerR_1"/>
    <property type="match status" value="1"/>
</dbReference>
<dbReference type="OrthoDB" id="9803659at2"/>
<organism evidence="7 8">
    <name type="scientific">Azospirillum ramasamyi</name>
    <dbReference type="NCBI Taxonomy" id="682998"/>
    <lineage>
        <taxon>Bacteria</taxon>
        <taxon>Pseudomonadati</taxon>
        <taxon>Pseudomonadota</taxon>
        <taxon>Alphaproteobacteria</taxon>
        <taxon>Rhodospirillales</taxon>
        <taxon>Azospirillaceae</taxon>
        <taxon>Azospirillum</taxon>
    </lineage>
</organism>
<evidence type="ECO:0000256" key="3">
    <source>
        <dbReference type="ARBA" id="ARBA00023125"/>
    </source>
</evidence>
<dbReference type="InterPro" id="IPR047057">
    <property type="entry name" value="MerR_fam"/>
</dbReference>
<keyword evidence="3" id="KW-0238">DNA-binding</keyword>
<dbReference type="SUPFAM" id="SSF46955">
    <property type="entry name" value="Putative DNA-binding domain"/>
    <property type="match status" value="1"/>
</dbReference>
<keyword evidence="2" id="KW-0805">Transcription regulation</keyword>
<dbReference type="GO" id="GO:0003677">
    <property type="term" value="F:DNA binding"/>
    <property type="evidence" value="ECO:0007669"/>
    <property type="project" value="UniProtKB-KW"/>
</dbReference>
<evidence type="ECO:0000256" key="2">
    <source>
        <dbReference type="ARBA" id="ARBA00023015"/>
    </source>
</evidence>
<dbReference type="EMBL" id="CP029834">
    <property type="protein sequence ID" value="AWU97646.1"/>
    <property type="molecule type" value="Genomic_DNA"/>
</dbReference>
<feature type="compositionally biased region" description="Polar residues" evidence="5">
    <location>
        <begin position="144"/>
        <end position="153"/>
    </location>
</feature>
<dbReference type="KEGG" id="azm:DM194_25460"/>
<evidence type="ECO:0000313" key="7">
    <source>
        <dbReference type="EMBL" id="AWU97646.1"/>
    </source>
</evidence>
<dbReference type="PROSITE" id="PS50937">
    <property type="entry name" value="HTH_MERR_2"/>
    <property type="match status" value="1"/>
</dbReference>
<geneLocation type="plasmid" evidence="7 8">
    <name>unnamed4</name>
</geneLocation>
<keyword evidence="1" id="KW-0678">Repressor</keyword>
<dbReference type="GO" id="GO:0003700">
    <property type="term" value="F:DNA-binding transcription factor activity"/>
    <property type="evidence" value="ECO:0007669"/>
    <property type="project" value="InterPro"/>
</dbReference>
<evidence type="ECO:0000259" key="6">
    <source>
        <dbReference type="PROSITE" id="PS50937"/>
    </source>
</evidence>
<reference evidence="7 8" key="1">
    <citation type="submission" date="2018-06" db="EMBL/GenBank/DDBJ databases">
        <title>Complete genome sequencing of Azospirillum sp. M2T2B2.</title>
        <authorList>
            <person name="Heo J."/>
            <person name="Kim S.-J."/>
            <person name="Kwon S.-W."/>
            <person name="Anandham R."/>
        </authorList>
    </citation>
    <scope>NUCLEOTIDE SEQUENCE [LARGE SCALE GENOMIC DNA]</scope>
    <source>
        <strain evidence="7 8">M2T2B2</strain>
        <plasmid evidence="7 8">unnamed4</plasmid>
    </source>
</reference>
<protein>
    <submittedName>
        <fullName evidence="7">Transcriptional regulator</fullName>
    </submittedName>
</protein>
<keyword evidence="4" id="KW-0804">Transcription</keyword>
<keyword evidence="7" id="KW-0614">Plasmid</keyword>
<evidence type="ECO:0000256" key="5">
    <source>
        <dbReference type="SAM" id="MobiDB-lite"/>
    </source>
</evidence>
<evidence type="ECO:0000256" key="1">
    <source>
        <dbReference type="ARBA" id="ARBA00022491"/>
    </source>
</evidence>
<dbReference type="AlphaFoldDB" id="A0A2U9SG25"/>
<dbReference type="PANTHER" id="PTHR30204">
    <property type="entry name" value="REDOX-CYCLING DRUG-SENSING TRANSCRIPTIONAL ACTIVATOR SOXR"/>
    <property type="match status" value="1"/>
</dbReference>
<dbReference type="PANTHER" id="PTHR30204:SF69">
    <property type="entry name" value="MERR-FAMILY TRANSCRIPTIONAL REGULATOR"/>
    <property type="match status" value="1"/>
</dbReference>
<name>A0A2U9SG25_9PROT</name>
<feature type="region of interest" description="Disordered" evidence="5">
    <location>
        <begin position="133"/>
        <end position="163"/>
    </location>
</feature>